<evidence type="ECO:0000256" key="9">
    <source>
        <dbReference type="ARBA" id="ARBA00048679"/>
    </source>
</evidence>
<dbReference type="InterPro" id="IPR011009">
    <property type="entry name" value="Kinase-like_dom_sf"/>
</dbReference>
<dbReference type="STRING" id="4577.A0A1D6LG79"/>
<name>A0A1D6LG79_MAIZE</name>
<evidence type="ECO:0000256" key="2">
    <source>
        <dbReference type="ARBA" id="ARBA00012513"/>
    </source>
</evidence>
<evidence type="ECO:0000256" key="7">
    <source>
        <dbReference type="ARBA" id="ARBA00022840"/>
    </source>
</evidence>
<gene>
    <name evidence="12" type="ORF">ZEAMMB73_Zm00001d035378</name>
</gene>
<dbReference type="OMA" id="XPARRHR"/>
<dbReference type="EMBL" id="CM000782">
    <property type="protein sequence ID" value="AQK78924.1"/>
    <property type="molecule type" value="Genomic_DNA"/>
</dbReference>
<dbReference type="GO" id="GO:0004674">
    <property type="term" value="F:protein serine/threonine kinase activity"/>
    <property type="evidence" value="ECO:0007669"/>
    <property type="project" value="UniProtKB-KW"/>
</dbReference>
<proteinExistence type="inferred from homology"/>
<evidence type="ECO:0000313" key="12">
    <source>
        <dbReference type="EMBL" id="AQK78924.1"/>
    </source>
</evidence>
<feature type="region of interest" description="Disordered" evidence="10">
    <location>
        <begin position="236"/>
        <end position="265"/>
    </location>
</feature>
<keyword evidence="7" id="KW-0067">ATP-binding</keyword>
<keyword evidence="6 12" id="KW-0418">Kinase</keyword>
<feature type="compositionally biased region" description="Acidic residues" evidence="10">
    <location>
        <begin position="245"/>
        <end position="254"/>
    </location>
</feature>
<sequence length="265" mass="28156">MMDIVYRDLKPENVLVRADGHIMLTDFDLSLKCDPTAPTLAHVISDPLSLAARSGAAASCAISSCIVPAASCFQLFPGRGRRRRCWRTKKLSSNSGNNFASSGGGGGSSGSGLELEFVAEPVELRSMSFVGTHEYLAPEIVSRQGHGNSVDWWTLGVFVFELLYGFPKDPTVLSAARDLVTALLAKDPARHLGATVGVAAIKRHPFFAGVNWALLRCAAPPYVPPPFSVVANAKAGGRSNGNAVVDDDDDDVSDDSCPGTPVEYY</sequence>
<evidence type="ECO:0000256" key="1">
    <source>
        <dbReference type="ARBA" id="ARBA00009903"/>
    </source>
</evidence>
<keyword evidence="4" id="KW-0808">Transferase</keyword>
<keyword evidence="3" id="KW-0723">Serine/threonine-protein kinase</keyword>
<evidence type="ECO:0000256" key="3">
    <source>
        <dbReference type="ARBA" id="ARBA00022527"/>
    </source>
</evidence>
<comment type="catalytic activity">
    <reaction evidence="9">
        <text>L-seryl-[protein] + ATP = O-phospho-L-seryl-[protein] + ADP + H(+)</text>
        <dbReference type="Rhea" id="RHEA:17989"/>
        <dbReference type="Rhea" id="RHEA-COMP:9863"/>
        <dbReference type="Rhea" id="RHEA-COMP:11604"/>
        <dbReference type="ChEBI" id="CHEBI:15378"/>
        <dbReference type="ChEBI" id="CHEBI:29999"/>
        <dbReference type="ChEBI" id="CHEBI:30616"/>
        <dbReference type="ChEBI" id="CHEBI:83421"/>
        <dbReference type="ChEBI" id="CHEBI:456216"/>
        <dbReference type="EC" id="2.7.11.1"/>
    </reaction>
</comment>
<dbReference type="InParanoid" id="A0A1D6LG79"/>
<reference evidence="12" key="1">
    <citation type="submission" date="2015-12" db="EMBL/GenBank/DDBJ databases">
        <title>Update maize B73 reference genome by single molecule sequencing technologies.</title>
        <authorList>
            <consortium name="Maize Genome Sequencing Project"/>
            <person name="Ware D."/>
        </authorList>
    </citation>
    <scope>NUCLEOTIDE SEQUENCE</scope>
    <source>
        <tissue evidence="12">Seedling</tissue>
    </source>
</reference>
<dbReference type="Pfam" id="PF00069">
    <property type="entry name" value="Pkinase"/>
    <property type="match status" value="1"/>
</dbReference>
<dbReference type="eggNOG" id="KOG0610">
    <property type="taxonomic scope" value="Eukaryota"/>
</dbReference>
<dbReference type="PROSITE" id="PS50011">
    <property type="entry name" value="PROTEIN_KINASE_DOM"/>
    <property type="match status" value="1"/>
</dbReference>
<evidence type="ECO:0000256" key="6">
    <source>
        <dbReference type="ARBA" id="ARBA00022777"/>
    </source>
</evidence>
<dbReference type="InterPro" id="IPR008271">
    <property type="entry name" value="Ser/Thr_kinase_AS"/>
</dbReference>
<dbReference type="SMART" id="SM00220">
    <property type="entry name" value="S_TKc"/>
    <property type="match status" value="1"/>
</dbReference>
<dbReference type="PROSITE" id="PS00108">
    <property type="entry name" value="PROTEIN_KINASE_ST"/>
    <property type="match status" value="1"/>
</dbReference>
<dbReference type="Gene3D" id="1.10.510.10">
    <property type="entry name" value="Transferase(Phosphotransferase) domain 1"/>
    <property type="match status" value="3"/>
</dbReference>
<evidence type="ECO:0000256" key="4">
    <source>
        <dbReference type="ARBA" id="ARBA00022679"/>
    </source>
</evidence>
<dbReference type="PaxDb" id="4577-GRMZM2G403813_P01"/>
<dbReference type="EC" id="2.7.11.1" evidence="2"/>
<comment type="catalytic activity">
    <reaction evidence="8">
        <text>L-threonyl-[protein] + ATP = O-phospho-L-threonyl-[protein] + ADP + H(+)</text>
        <dbReference type="Rhea" id="RHEA:46608"/>
        <dbReference type="Rhea" id="RHEA-COMP:11060"/>
        <dbReference type="Rhea" id="RHEA-COMP:11605"/>
        <dbReference type="ChEBI" id="CHEBI:15378"/>
        <dbReference type="ChEBI" id="CHEBI:30013"/>
        <dbReference type="ChEBI" id="CHEBI:30616"/>
        <dbReference type="ChEBI" id="CHEBI:61977"/>
        <dbReference type="ChEBI" id="CHEBI:456216"/>
        <dbReference type="EC" id="2.7.11.1"/>
    </reaction>
</comment>
<dbReference type="SUPFAM" id="SSF56112">
    <property type="entry name" value="Protein kinase-like (PK-like)"/>
    <property type="match status" value="1"/>
</dbReference>
<keyword evidence="5" id="KW-0547">Nucleotide-binding</keyword>
<dbReference type="PANTHER" id="PTHR45637">
    <property type="entry name" value="FLIPPASE KINASE 1-RELATED"/>
    <property type="match status" value="1"/>
</dbReference>
<evidence type="ECO:0000259" key="11">
    <source>
        <dbReference type="PROSITE" id="PS50011"/>
    </source>
</evidence>
<organism evidence="12">
    <name type="scientific">Zea mays</name>
    <name type="common">Maize</name>
    <dbReference type="NCBI Taxonomy" id="4577"/>
    <lineage>
        <taxon>Eukaryota</taxon>
        <taxon>Viridiplantae</taxon>
        <taxon>Streptophyta</taxon>
        <taxon>Embryophyta</taxon>
        <taxon>Tracheophyta</taxon>
        <taxon>Spermatophyta</taxon>
        <taxon>Magnoliopsida</taxon>
        <taxon>Liliopsida</taxon>
        <taxon>Poales</taxon>
        <taxon>Poaceae</taxon>
        <taxon>PACMAD clade</taxon>
        <taxon>Panicoideae</taxon>
        <taxon>Andropogonodae</taxon>
        <taxon>Andropogoneae</taxon>
        <taxon>Tripsacinae</taxon>
        <taxon>Zea</taxon>
    </lineage>
</organism>
<dbReference type="GO" id="GO:0005524">
    <property type="term" value="F:ATP binding"/>
    <property type="evidence" value="ECO:0007669"/>
    <property type="project" value="UniProtKB-KW"/>
</dbReference>
<dbReference type="InterPro" id="IPR000719">
    <property type="entry name" value="Prot_kinase_dom"/>
</dbReference>
<evidence type="ECO:0000256" key="5">
    <source>
        <dbReference type="ARBA" id="ARBA00022741"/>
    </source>
</evidence>
<evidence type="ECO:0000256" key="10">
    <source>
        <dbReference type="SAM" id="MobiDB-lite"/>
    </source>
</evidence>
<evidence type="ECO:0000256" key="8">
    <source>
        <dbReference type="ARBA" id="ARBA00047899"/>
    </source>
</evidence>
<accession>A0A1D6LG79</accession>
<dbReference type="AlphaFoldDB" id="A0A1D6LG79"/>
<dbReference type="FunFam" id="1.10.510.10:FF:002131">
    <property type="match status" value="1"/>
</dbReference>
<feature type="domain" description="Protein kinase" evidence="11">
    <location>
        <begin position="1"/>
        <end position="207"/>
    </location>
</feature>
<protein>
    <recommendedName>
        <fullName evidence="2">non-specific serine/threonine protein kinase</fullName>
        <ecNumber evidence="2">2.7.11.1</ecNumber>
    </recommendedName>
</protein>
<comment type="similarity">
    <text evidence="1">Belongs to the protein kinase superfamily. AGC Ser/Thr protein kinase family.</text>
</comment>
<dbReference type="ExpressionAtlas" id="A0A1D6LG79">
    <property type="expression patterns" value="baseline and differential"/>
</dbReference>